<feature type="coiled-coil region" evidence="8">
    <location>
        <begin position="57"/>
        <end position="105"/>
    </location>
</feature>
<dbReference type="PANTHER" id="PTHR22923">
    <property type="entry name" value="CEREBELLIN-RELATED"/>
    <property type="match status" value="1"/>
</dbReference>
<evidence type="ECO:0000259" key="10">
    <source>
        <dbReference type="PROSITE" id="PS50871"/>
    </source>
</evidence>
<evidence type="ECO:0000256" key="3">
    <source>
        <dbReference type="ARBA" id="ARBA00022525"/>
    </source>
</evidence>
<evidence type="ECO:0000256" key="1">
    <source>
        <dbReference type="ARBA" id="ARBA00004141"/>
    </source>
</evidence>
<reference evidence="11" key="1">
    <citation type="submission" date="2022-08" db="EMBL/GenBank/DDBJ databases">
        <title>Genome sequencing of akame (Lates japonicus).</title>
        <authorList>
            <person name="Hashiguchi Y."/>
            <person name="Takahashi H."/>
        </authorList>
    </citation>
    <scope>NUCLEOTIDE SEQUENCE</scope>
    <source>
        <strain evidence="11">Kochi</strain>
    </source>
</reference>
<dbReference type="AlphaFoldDB" id="A0AAD3QU69"/>
<feature type="coiled-coil region" evidence="8">
    <location>
        <begin position="277"/>
        <end position="342"/>
    </location>
</feature>
<dbReference type="InterPro" id="IPR011547">
    <property type="entry name" value="SLC26A/SulP_dom"/>
</dbReference>
<dbReference type="InterPro" id="IPR001073">
    <property type="entry name" value="C1q_dom"/>
</dbReference>
<keyword evidence="8" id="KW-0175">Coiled coil</keyword>
<dbReference type="PROSITE" id="PS50871">
    <property type="entry name" value="C1Q"/>
    <property type="match status" value="1"/>
</dbReference>
<dbReference type="Pfam" id="PF00916">
    <property type="entry name" value="Sulfate_transp"/>
    <property type="match status" value="1"/>
</dbReference>
<keyword evidence="7" id="KW-0472">Membrane</keyword>
<dbReference type="GO" id="GO:0005576">
    <property type="term" value="C:extracellular region"/>
    <property type="evidence" value="ECO:0007669"/>
    <property type="project" value="UniProtKB-SubCell"/>
</dbReference>
<dbReference type="EMBL" id="BRZM01000001">
    <property type="protein sequence ID" value="GLD45884.1"/>
    <property type="molecule type" value="Genomic_DNA"/>
</dbReference>
<evidence type="ECO:0000256" key="8">
    <source>
        <dbReference type="SAM" id="Coils"/>
    </source>
</evidence>
<evidence type="ECO:0000256" key="4">
    <source>
        <dbReference type="ARBA" id="ARBA00022692"/>
    </source>
</evidence>
<dbReference type="InterPro" id="IPR050822">
    <property type="entry name" value="Cerebellin_Synaptic_Org"/>
</dbReference>
<sequence>MFLPLLLLICSGSTVQLQAESNNDIILQEKQTESQGREPANASDHQQTCVQDIHAVLREMSALLAEQRVEIRHLQRENEAQASKLRELELQKTRLDNLNQQVQAQAGDLTTIKARTNVTENQVQALRREAEVKQVAFSASLLASGSGTVGPFNTHTPLVFRHVVTNIGNAYSPNTGFFIAPVRGAYHFEFYIGAHGHASHASGAVLVKNGQHIFIAYEHQPSHYGSSANGVTLLLELQAESNNDIILQEKQTESQGREPANASDHQQTCVQDIHAVLREMSALLAEQRVEIRHLQRENEAQVAILRELELQKTQLDNLNQQVQVYTRQVNNNKKENKQQTNQGMTLKDVLYGVTSAVPGALSVSEVSMVILMGGKMLNEHFKNKLPVAIPWELILIVLGTILSVQMDLTGQHRVQVVGHIPSGTCWLWVCATPSEECFSPLLSAAPSLTVWSRIVLVSNH</sequence>
<keyword evidence="6" id="KW-1133">Transmembrane helix</keyword>
<dbReference type="SMART" id="SM00110">
    <property type="entry name" value="C1Q"/>
    <property type="match status" value="1"/>
</dbReference>
<name>A0AAD3QU69_LATJO</name>
<dbReference type="Proteomes" id="UP001279410">
    <property type="component" value="Unassembled WGS sequence"/>
</dbReference>
<feature type="domain" description="C1q" evidence="10">
    <location>
        <begin position="130"/>
        <end position="286"/>
    </location>
</feature>
<evidence type="ECO:0000256" key="9">
    <source>
        <dbReference type="SAM" id="SignalP"/>
    </source>
</evidence>
<keyword evidence="5 9" id="KW-0732">Signal</keyword>
<comment type="caution">
    <text evidence="11">The sequence shown here is derived from an EMBL/GenBank/DDBJ whole genome shotgun (WGS) entry which is preliminary data.</text>
</comment>
<dbReference type="Pfam" id="PF00386">
    <property type="entry name" value="C1q"/>
    <property type="match status" value="1"/>
</dbReference>
<proteinExistence type="predicted"/>
<accession>A0AAD3QU69</accession>
<feature type="signal peptide" evidence="9">
    <location>
        <begin position="1"/>
        <end position="19"/>
    </location>
</feature>
<protein>
    <recommendedName>
        <fullName evidence="10">C1q domain-containing protein</fullName>
    </recommendedName>
</protein>
<evidence type="ECO:0000256" key="5">
    <source>
        <dbReference type="ARBA" id="ARBA00022729"/>
    </source>
</evidence>
<evidence type="ECO:0000313" key="12">
    <source>
        <dbReference type="Proteomes" id="UP001279410"/>
    </source>
</evidence>
<dbReference type="Gene3D" id="2.60.120.40">
    <property type="match status" value="1"/>
</dbReference>
<dbReference type="InterPro" id="IPR008983">
    <property type="entry name" value="Tumour_necrosis_fac-like_dom"/>
</dbReference>
<evidence type="ECO:0000256" key="6">
    <source>
        <dbReference type="ARBA" id="ARBA00022989"/>
    </source>
</evidence>
<feature type="non-terminal residue" evidence="11">
    <location>
        <position position="460"/>
    </location>
</feature>
<keyword evidence="3" id="KW-0964">Secreted</keyword>
<organism evidence="11 12">
    <name type="scientific">Lates japonicus</name>
    <name type="common">Japanese lates</name>
    <dbReference type="NCBI Taxonomy" id="270547"/>
    <lineage>
        <taxon>Eukaryota</taxon>
        <taxon>Metazoa</taxon>
        <taxon>Chordata</taxon>
        <taxon>Craniata</taxon>
        <taxon>Vertebrata</taxon>
        <taxon>Euteleostomi</taxon>
        <taxon>Actinopterygii</taxon>
        <taxon>Neopterygii</taxon>
        <taxon>Teleostei</taxon>
        <taxon>Neoteleostei</taxon>
        <taxon>Acanthomorphata</taxon>
        <taxon>Carangaria</taxon>
        <taxon>Carangaria incertae sedis</taxon>
        <taxon>Centropomidae</taxon>
        <taxon>Lates</taxon>
    </lineage>
</organism>
<gene>
    <name evidence="11" type="ORF">AKAME5_000032600</name>
</gene>
<evidence type="ECO:0000256" key="7">
    <source>
        <dbReference type="ARBA" id="ARBA00023136"/>
    </source>
</evidence>
<dbReference type="SUPFAM" id="SSF49842">
    <property type="entry name" value="TNF-like"/>
    <property type="match status" value="1"/>
</dbReference>
<comment type="subcellular location">
    <subcellularLocation>
        <location evidence="1">Membrane</location>
        <topology evidence="1">Multi-pass membrane protein</topology>
    </subcellularLocation>
    <subcellularLocation>
        <location evidence="2">Secreted</location>
    </subcellularLocation>
</comment>
<feature type="chain" id="PRO_5041973227" description="C1q domain-containing protein" evidence="9">
    <location>
        <begin position="20"/>
        <end position="460"/>
    </location>
</feature>
<evidence type="ECO:0000256" key="2">
    <source>
        <dbReference type="ARBA" id="ARBA00004613"/>
    </source>
</evidence>
<keyword evidence="4" id="KW-0812">Transmembrane</keyword>
<evidence type="ECO:0000313" key="11">
    <source>
        <dbReference type="EMBL" id="GLD45884.1"/>
    </source>
</evidence>
<dbReference type="PANTHER" id="PTHR22923:SF102">
    <property type="entry name" value="CEREBELLIN 13-RELATED"/>
    <property type="match status" value="1"/>
</dbReference>
<keyword evidence="12" id="KW-1185">Reference proteome</keyword>
<dbReference type="GO" id="GO:0016020">
    <property type="term" value="C:membrane"/>
    <property type="evidence" value="ECO:0007669"/>
    <property type="project" value="UniProtKB-SubCell"/>
</dbReference>